<organism evidence="1 2">
    <name type="scientific">Melia azedarach</name>
    <name type="common">Chinaberry tree</name>
    <dbReference type="NCBI Taxonomy" id="155640"/>
    <lineage>
        <taxon>Eukaryota</taxon>
        <taxon>Viridiplantae</taxon>
        <taxon>Streptophyta</taxon>
        <taxon>Embryophyta</taxon>
        <taxon>Tracheophyta</taxon>
        <taxon>Spermatophyta</taxon>
        <taxon>Magnoliopsida</taxon>
        <taxon>eudicotyledons</taxon>
        <taxon>Gunneridae</taxon>
        <taxon>Pentapetalae</taxon>
        <taxon>rosids</taxon>
        <taxon>malvids</taxon>
        <taxon>Sapindales</taxon>
        <taxon>Meliaceae</taxon>
        <taxon>Melia</taxon>
    </lineage>
</organism>
<comment type="caution">
    <text evidence="1">The sequence shown here is derived from an EMBL/GenBank/DDBJ whole genome shotgun (WGS) entry which is preliminary data.</text>
</comment>
<keyword evidence="2" id="KW-1185">Reference proteome</keyword>
<evidence type="ECO:0000313" key="1">
    <source>
        <dbReference type="EMBL" id="KAJ4723486.1"/>
    </source>
</evidence>
<name>A0ACC1YI72_MELAZ</name>
<sequence length="643" mass="75235">MSWSLFMNKILATHKPHAQETIEESEVNGNQAGNNMEMIDMNHQDLVGNSSSSSVGNKQRKKQSKVWEEMTKFTGEEDGRDWARCNHCQKLFDGSSKKGTTHLNNHLQRCPRKRNNGAGDNADKPMDQTTNLTSSVAIEEKSVTDLIKSCFDERGRLTECWDPSVLNSRRVEILQIYEEQKEELRRVFSQLTCRFSLVIELYFGYYVLSIYYIDNSWERKMKIISICATNKDEELHHNYQNLVKILKESCSDLKKDRNICSIVYHGRTTSHFVKGDHEDSIGEINSWFNHRGNSLPYVGCLFSVKIVYLFCSEFEKNWAEWLWRTFGGLRKCIHYVNSTYICMRNFQIAVDNVKSMGKKVKISDLFPILFDKDISDVGDAVGYKEAFLELERIDSDFKSRSINLTEEQWDEATVIYQHSTELLDSFKSWVESKYTTLNQHFPKFCDVYMKLLSLRQRTQSYHLDKETSTLIEKLSSELEKYNLVLVIAVILDPRFKVDIVQLWYNKIYGRDADRYLEKIIDDFNKYYEMLSSESGNTTSSYLDTMGRPCKSSPKSSELERYLNDPKVPSVEEFDILAWWRAYTPIFPTLAKMARDILALPIYYFSPFHLNSYTDTCIFYCEDLDDDIKPALLYLKKWLESHEK</sequence>
<dbReference type="Proteomes" id="UP001164539">
    <property type="component" value="Chromosome 3"/>
</dbReference>
<proteinExistence type="predicted"/>
<gene>
    <name evidence="1" type="ORF">OWV82_006852</name>
</gene>
<protein>
    <submittedName>
        <fullName evidence="1">Zinc finger BED domain-containing protein RICESLEEPER 1-like</fullName>
    </submittedName>
</protein>
<accession>A0ACC1YI72</accession>
<evidence type="ECO:0000313" key="2">
    <source>
        <dbReference type="Proteomes" id="UP001164539"/>
    </source>
</evidence>
<reference evidence="1 2" key="1">
    <citation type="journal article" date="2023" name="Science">
        <title>Complex scaffold remodeling in plant triterpene biosynthesis.</title>
        <authorList>
            <person name="De La Pena R."/>
            <person name="Hodgson H."/>
            <person name="Liu J.C."/>
            <person name="Stephenson M.J."/>
            <person name="Martin A.C."/>
            <person name="Owen C."/>
            <person name="Harkess A."/>
            <person name="Leebens-Mack J."/>
            <person name="Jimenez L.E."/>
            <person name="Osbourn A."/>
            <person name="Sattely E.S."/>
        </authorList>
    </citation>
    <scope>NUCLEOTIDE SEQUENCE [LARGE SCALE GENOMIC DNA]</scope>
    <source>
        <strain evidence="2">cv. JPN11</strain>
        <tissue evidence="1">Leaf</tissue>
    </source>
</reference>
<dbReference type="EMBL" id="CM051396">
    <property type="protein sequence ID" value="KAJ4723486.1"/>
    <property type="molecule type" value="Genomic_DNA"/>
</dbReference>